<evidence type="ECO:0000259" key="3">
    <source>
        <dbReference type="PROSITE" id="PS50994"/>
    </source>
</evidence>
<proteinExistence type="predicted"/>
<sequence length="610" mass="67777">MVPGTTLPEPLQQALQLGPAEVFQAAITVLPHLTTPDLHALQQVDPVIKEILVFWRRKQRPSFEERQQLAPPVLVLLRQWDRLIERDGVLYRQVHRPDGAEVVLQLLLPSALIEQVLTHVHQEHGHQGVERTLALLRSRCYWPGMSAEVARWCQRCEFCQVAKDTQPAAQSFMGHLLASRPNEILAIDYTLLEPSRNGLENVLVMTDVFSKYTLAVPTRDQCAATVAQVLVTEWFSKFGVPARIHSDQGCNFESSLIQHPCKFYGIEKSHTTPYGQCERFNRTLRNLLRTLPVSRKRDWNVCLPQLLYCYNTTPHQATGETPFLLMFGQEPRLPVDFLLHRVPDPISGDVHEWIQEHKARLQVVHEGAKERLQLAADRRKRHHDKNVKEAPLNDGQLVFLRDLSGRGRCKIQDRWKPAVYRILKAPKGGGAVYTIAPADDPSSVKLVHRTLLKAVVIAATPSEGPAPSSSPHGPEISSPEPEHDSSSDSDLLFLSVGAPHVNVSPSCSPVAVIPSSSELLLPPEDRSSAVPAPCTATPSAAPVPSCSLPVPTTSSDTRNMVVRRTTRSTAGQHSNTHHLPRPIGEVAQGAANSIFELKVHAVSAFLRPWD</sequence>
<evidence type="ECO:0000313" key="4">
    <source>
        <dbReference type="Ensembl" id="ENSNBRP00000000691.1"/>
    </source>
</evidence>
<protein>
    <recommendedName>
        <fullName evidence="1">Gypsy retrotransposon integrase-like protein 1</fullName>
    </recommendedName>
</protein>
<evidence type="ECO:0000313" key="5">
    <source>
        <dbReference type="Proteomes" id="UP000261580"/>
    </source>
</evidence>
<dbReference type="FunFam" id="1.10.340.70:FF:000001">
    <property type="entry name" value="Retrovirus-related Pol polyprotein from transposon gypsy-like Protein"/>
    <property type="match status" value="1"/>
</dbReference>
<dbReference type="FunFam" id="3.30.420.10:FF:000032">
    <property type="entry name" value="Retrovirus-related Pol polyprotein from transposon 297-like Protein"/>
    <property type="match status" value="1"/>
</dbReference>
<organism evidence="4 5">
    <name type="scientific">Neolamprologus brichardi</name>
    <name type="common">Fairy cichlid</name>
    <name type="synonym">Lamprologus brichardi</name>
    <dbReference type="NCBI Taxonomy" id="32507"/>
    <lineage>
        <taxon>Eukaryota</taxon>
        <taxon>Metazoa</taxon>
        <taxon>Chordata</taxon>
        <taxon>Craniata</taxon>
        <taxon>Vertebrata</taxon>
        <taxon>Euteleostomi</taxon>
        <taxon>Actinopterygii</taxon>
        <taxon>Neopterygii</taxon>
        <taxon>Teleostei</taxon>
        <taxon>Neoteleostei</taxon>
        <taxon>Acanthomorphata</taxon>
        <taxon>Ovalentaria</taxon>
        <taxon>Cichlomorphae</taxon>
        <taxon>Cichliformes</taxon>
        <taxon>Cichlidae</taxon>
        <taxon>African cichlids</taxon>
        <taxon>Pseudocrenilabrinae</taxon>
        <taxon>Lamprologini</taxon>
        <taxon>Neolamprologus</taxon>
    </lineage>
</organism>
<dbReference type="Proteomes" id="UP000261580">
    <property type="component" value="Unassembled WGS sequence"/>
</dbReference>
<keyword evidence="5" id="KW-1185">Reference proteome</keyword>
<dbReference type="Ensembl" id="ENSNBRT00000000737.1">
    <property type="protein sequence ID" value="ENSNBRP00000000691.1"/>
    <property type="gene ID" value="ENSNBRG00000000634.1"/>
</dbReference>
<dbReference type="Pfam" id="PF00665">
    <property type="entry name" value="rve"/>
    <property type="match status" value="1"/>
</dbReference>
<reference evidence="4" key="2">
    <citation type="submission" date="2025-09" db="UniProtKB">
        <authorList>
            <consortium name="Ensembl"/>
        </authorList>
    </citation>
    <scope>IDENTIFICATION</scope>
</reference>
<evidence type="ECO:0000256" key="1">
    <source>
        <dbReference type="ARBA" id="ARBA00039658"/>
    </source>
</evidence>
<dbReference type="Gene3D" id="1.10.340.70">
    <property type="match status" value="1"/>
</dbReference>
<dbReference type="InterPro" id="IPR012337">
    <property type="entry name" value="RNaseH-like_sf"/>
</dbReference>
<dbReference type="InterPro" id="IPR041588">
    <property type="entry name" value="Integrase_H2C2"/>
</dbReference>
<dbReference type="InterPro" id="IPR050951">
    <property type="entry name" value="Retrovirus_Pol_polyprotein"/>
</dbReference>
<dbReference type="GeneTree" id="ENSGT01000000214408"/>
<dbReference type="GO" id="GO:0003676">
    <property type="term" value="F:nucleic acid binding"/>
    <property type="evidence" value="ECO:0007669"/>
    <property type="project" value="InterPro"/>
</dbReference>
<dbReference type="PANTHER" id="PTHR37984:SF15">
    <property type="entry name" value="INTEGRASE CATALYTIC DOMAIN-CONTAINING PROTEIN"/>
    <property type="match status" value="1"/>
</dbReference>
<dbReference type="Bgee" id="ENSNBRG00000000634">
    <property type="expression patterns" value="Expressed in liver"/>
</dbReference>
<dbReference type="GO" id="GO:0015074">
    <property type="term" value="P:DNA integration"/>
    <property type="evidence" value="ECO:0007669"/>
    <property type="project" value="InterPro"/>
</dbReference>
<dbReference type="PANTHER" id="PTHR37984">
    <property type="entry name" value="PROTEIN CBG26694"/>
    <property type="match status" value="1"/>
</dbReference>
<name>A0A3Q4FYB2_NEOBR</name>
<reference evidence="4" key="1">
    <citation type="submission" date="2025-08" db="UniProtKB">
        <authorList>
            <consortium name="Ensembl"/>
        </authorList>
    </citation>
    <scope>IDENTIFICATION</scope>
</reference>
<dbReference type="InterPro" id="IPR036397">
    <property type="entry name" value="RNaseH_sf"/>
</dbReference>
<dbReference type="Gene3D" id="3.30.420.10">
    <property type="entry name" value="Ribonuclease H-like superfamily/Ribonuclease H"/>
    <property type="match status" value="1"/>
</dbReference>
<dbReference type="SUPFAM" id="SSF53098">
    <property type="entry name" value="Ribonuclease H-like"/>
    <property type="match status" value="1"/>
</dbReference>
<dbReference type="OMA" id="WIRQCKR"/>
<feature type="domain" description="Integrase catalytic" evidence="3">
    <location>
        <begin position="177"/>
        <end position="330"/>
    </location>
</feature>
<dbReference type="STRING" id="32507.ENSNBRP00000000691"/>
<feature type="compositionally biased region" description="Low complexity" evidence="2">
    <location>
        <begin position="528"/>
        <end position="543"/>
    </location>
</feature>
<dbReference type="AlphaFoldDB" id="A0A3Q4FYB2"/>
<accession>A0A3Q4FYB2</accession>
<feature type="region of interest" description="Disordered" evidence="2">
    <location>
        <begin position="523"/>
        <end position="543"/>
    </location>
</feature>
<dbReference type="Pfam" id="PF17921">
    <property type="entry name" value="Integrase_H2C2"/>
    <property type="match status" value="1"/>
</dbReference>
<feature type="region of interest" description="Disordered" evidence="2">
    <location>
        <begin position="461"/>
        <end position="490"/>
    </location>
</feature>
<dbReference type="PROSITE" id="PS50994">
    <property type="entry name" value="INTEGRASE"/>
    <property type="match status" value="1"/>
</dbReference>
<dbReference type="InterPro" id="IPR001584">
    <property type="entry name" value="Integrase_cat-core"/>
</dbReference>
<evidence type="ECO:0000256" key="2">
    <source>
        <dbReference type="SAM" id="MobiDB-lite"/>
    </source>
</evidence>